<reference evidence="1 2" key="1">
    <citation type="journal article" date="2014" name="BMC Genomics">
        <title>Unusual genome complexity in Lactobacillus salivarius JCM1046.</title>
        <authorList>
            <person name="Raftis E.J."/>
            <person name="Forde B.M."/>
            <person name="Claesson M.J."/>
            <person name="O'Toole P.W."/>
        </authorList>
    </citation>
    <scope>NUCLEOTIDE SEQUENCE [LARGE SCALE GENOMIC DNA]</scope>
    <source>
        <strain evidence="1 2">JCM1046</strain>
        <plasmid evidence="1 2">pCTN1046</plasmid>
    </source>
</reference>
<dbReference type="AlphaFoldDB" id="A0A089QM13"/>
<keyword evidence="1" id="KW-0614">Plasmid</keyword>
<dbReference type="EMBL" id="CP007650">
    <property type="protein sequence ID" value="AIR11906.1"/>
    <property type="molecule type" value="Genomic_DNA"/>
</dbReference>
<evidence type="ECO:0000313" key="2">
    <source>
        <dbReference type="Proteomes" id="UP000029488"/>
    </source>
</evidence>
<evidence type="ECO:0000313" key="1">
    <source>
        <dbReference type="EMBL" id="AIR11906.1"/>
    </source>
</evidence>
<name>A0A089QM13_9LACO</name>
<sequence>MAVSSVGSFLIETYSITFIQFSKNNGSLAYQNTLKAQYALVE</sequence>
<organism evidence="1 2">
    <name type="scientific">Ligilactobacillus salivarius</name>
    <dbReference type="NCBI Taxonomy" id="1624"/>
    <lineage>
        <taxon>Bacteria</taxon>
        <taxon>Bacillati</taxon>
        <taxon>Bacillota</taxon>
        <taxon>Bacilli</taxon>
        <taxon>Lactobacillales</taxon>
        <taxon>Lactobacillaceae</taxon>
        <taxon>Ligilactobacillus</taxon>
    </lineage>
</organism>
<geneLocation type="plasmid" evidence="1 2">
    <name>pCTN1046</name>
</geneLocation>
<dbReference type="Proteomes" id="UP000029488">
    <property type="component" value="Plasmid pCTN1046"/>
</dbReference>
<protein>
    <submittedName>
        <fullName evidence="1">Uncharacterized protein</fullName>
    </submittedName>
</protein>
<gene>
    <name evidence="1" type="ORF">LSJ_5017c</name>
</gene>
<proteinExistence type="predicted"/>
<dbReference type="KEGG" id="lsj:LSJ_5017c"/>
<accession>A0A089QM13</accession>